<dbReference type="Pfam" id="PF09314">
    <property type="entry name" value="DUF1972"/>
    <property type="match status" value="1"/>
</dbReference>
<dbReference type="InterPro" id="IPR055259">
    <property type="entry name" value="YkvP/CgeB_Glyco_trans-like"/>
</dbReference>
<evidence type="ECO:0000313" key="4">
    <source>
        <dbReference type="Proteomes" id="UP000700248"/>
    </source>
</evidence>
<evidence type="ECO:0000313" key="3">
    <source>
        <dbReference type="EMBL" id="HJH24333.1"/>
    </source>
</evidence>
<dbReference type="AlphaFoldDB" id="A0A9D3AAM3"/>
<dbReference type="InterPro" id="IPR015393">
    <property type="entry name" value="DUF1972"/>
</dbReference>
<dbReference type="Pfam" id="PF13524">
    <property type="entry name" value="Glyco_trans_1_2"/>
    <property type="match status" value="1"/>
</dbReference>
<accession>A0A9D3AAM3</accession>
<dbReference type="Proteomes" id="UP000700248">
    <property type="component" value="Unassembled WGS sequence"/>
</dbReference>
<evidence type="ECO:0000259" key="1">
    <source>
        <dbReference type="Pfam" id="PF09314"/>
    </source>
</evidence>
<evidence type="ECO:0000259" key="2">
    <source>
        <dbReference type="Pfam" id="PF13524"/>
    </source>
</evidence>
<dbReference type="SUPFAM" id="SSF53756">
    <property type="entry name" value="UDP-Glycosyltransferase/glycogen phosphorylase"/>
    <property type="match status" value="1"/>
</dbReference>
<name>A0A9D3AAM3_9BURK</name>
<dbReference type="Gene3D" id="3.40.50.2000">
    <property type="entry name" value="Glycogen Phosphorylase B"/>
    <property type="match status" value="2"/>
</dbReference>
<dbReference type="RefSeq" id="WP_276831016.1">
    <property type="nucleotide sequence ID" value="NZ_DYTQ01000083.1"/>
</dbReference>
<protein>
    <submittedName>
        <fullName evidence="3">DUF1972 domain-containing protein</fullName>
    </submittedName>
</protein>
<dbReference type="EMBL" id="DYTQ01000083">
    <property type="protein sequence ID" value="HJH24333.1"/>
    <property type="molecule type" value="Genomic_DNA"/>
</dbReference>
<comment type="caution">
    <text evidence="3">The sequence shown here is derived from an EMBL/GenBank/DDBJ whole genome shotgun (WGS) entry which is preliminary data.</text>
</comment>
<reference evidence="3" key="1">
    <citation type="journal article" date="2021" name="PeerJ">
        <title>Extensive microbial diversity within the chicken gut microbiome revealed by metagenomics and culture.</title>
        <authorList>
            <person name="Gilroy R."/>
            <person name="Ravi A."/>
            <person name="Getino M."/>
            <person name="Pursley I."/>
            <person name="Horton D.L."/>
            <person name="Alikhan N.F."/>
            <person name="Baker D."/>
            <person name="Gharbi K."/>
            <person name="Hall N."/>
            <person name="Watson M."/>
            <person name="Adriaenssens E.M."/>
            <person name="Foster-Nyarko E."/>
            <person name="Jarju S."/>
            <person name="Secka A."/>
            <person name="Antonio M."/>
            <person name="Oren A."/>
            <person name="Chaudhuri R.R."/>
            <person name="La Ragione R."/>
            <person name="Hildebrand F."/>
            <person name="Pallen M.J."/>
        </authorList>
    </citation>
    <scope>NUCLEOTIDE SEQUENCE</scope>
    <source>
        <strain evidence="3">CHK175-13533</strain>
    </source>
</reference>
<feature type="domain" description="DUF1972" evidence="1">
    <location>
        <begin position="3"/>
        <end position="178"/>
    </location>
</feature>
<dbReference type="PANTHER" id="PTHR12526">
    <property type="entry name" value="GLYCOSYLTRANSFERASE"/>
    <property type="match status" value="1"/>
</dbReference>
<organism evidence="3 4">
    <name type="scientific">Paenalcaligenes hominis</name>
    <dbReference type="NCBI Taxonomy" id="643674"/>
    <lineage>
        <taxon>Bacteria</taxon>
        <taxon>Pseudomonadati</taxon>
        <taxon>Pseudomonadota</taxon>
        <taxon>Betaproteobacteria</taxon>
        <taxon>Burkholderiales</taxon>
        <taxon>Alcaligenaceae</taxon>
        <taxon>Paenalcaligenes</taxon>
    </lineage>
</organism>
<feature type="domain" description="Spore protein YkvP/CgeB glycosyl transferase-like" evidence="2">
    <location>
        <begin position="224"/>
        <end position="360"/>
    </location>
</feature>
<proteinExistence type="predicted"/>
<sequence>MHKRLLILGTRGVPAQHGGFETFAEKLSTHLVQKGWSVTVYCQEDWNRTVPYETMWGRVRRVHIPVKQAGPLGTLIFDLKAALHARKQPALGLTLGYNSALFNLVQRVRGKPNLFNMDGIEYERAKWGPFAKLWLRINERIACWSGTHLIADHPAIAAHLAQRSAKESDITVIPYGADALIDASAAPIRELGLEPGKFSTVIARPEPENSILEIVQGFSREPRGHRLVVLGDFKADNPYHQRVLASGSAEVQFLGAIYDKSTLAALRYHSYLYIHGHQVGGTNPSLVEALAAGNPVIAHDNDFNRWVTGPEAAVFFKDTTGFAQLLSELLANPERAQAMKKAARLRHAEQFTWEQILHDYEELLTEFNPYDTVSPNDIEP</sequence>
<gene>
    <name evidence="3" type="ORF">K8U84_07250</name>
</gene>
<reference evidence="3" key="2">
    <citation type="submission" date="2021-09" db="EMBL/GenBank/DDBJ databases">
        <authorList>
            <person name="Gilroy R."/>
        </authorList>
    </citation>
    <scope>NUCLEOTIDE SEQUENCE</scope>
    <source>
        <strain evidence="3">CHK175-13533</strain>
    </source>
</reference>